<dbReference type="Proteomes" id="UP001162501">
    <property type="component" value="Chromosome 1"/>
</dbReference>
<sequence>MTRSAVEHRSASICLPSQPVCCCEGSPGPAESDTPEVGFSSEPSLGSLWGRGAFRPSDDRRRAAEMSDAWSCTMFEIDSQSFAYDQATFCVSLMECGIPDFKGKGRSPCGSQFQLKYNPESQAEGGFLGVLTPSSGTEGG</sequence>
<name>A0ACB0DPU5_RANTA</name>
<evidence type="ECO:0000313" key="2">
    <source>
        <dbReference type="Proteomes" id="UP001162501"/>
    </source>
</evidence>
<accession>A0ACB0DPU5</accession>
<evidence type="ECO:0000313" key="1">
    <source>
        <dbReference type="EMBL" id="CAI9690282.1"/>
    </source>
</evidence>
<proteinExistence type="predicted"/>
<dbReference type="EMBL" id="OX596085">
    <property type="protein sequence ID" value="CAI9690282.1"/>
    <property type="molecule type" value="Genomic_DNA"/>
</dbReference>
<protein>
    <submittedName>
        <fullName evidence="1">Uncharacterized protein</fullName>
    </submittedName>
</protein>
<organism evidence="1 2">
    <name type="scientific">Rangifer tarandus platyrhynchus</name>
    <name type="common">Svalbard reindeer</name>
    <dbReference type="NCBI Taxonomy" id="3082113"/>
    <lineage>
        <taxon>Eukaryota</taxon>
        <taxon>Metazoa</taxon>
        <taxon>Chordata</taxon>
        <taxon>Craniata</taxon>
        <taxon>Vertebrata</taxon>
        <taxon>Euteleostomi</taxon>
        <taxon>Mammalia</taxon>
        <taxon>Eutheria</taxon>
        <taxon>Laurasiatheria</taxon>
        <taxon>Artiodactyla</taxon>
        <taxon>Ruminantia</taxon>
        <taxon>Pecora</taxon>
        <taxon>Cervidae</taxon>
        <taxon>Odocoileinae</taxon>
        <taxon>Rangifer</taxon>
    </lineage>
</organism>
<gene>
    <name evidence="1" type="ORF">MRATA1EN3_LOCUS1495</name>
</gene>
<reference evidence="1" key="1">
    <citation type="submission" date="2023-05" db="EMBL/GenBank/DDBJ databases">
        <authorList>
            <consortium name="ELIXIR-Norway"/>
        </authorList>
    </citation>
    <scope>NUCLEOTIDE SEQUENCE</scope>
</reference>